<evidence type="ECO:0000256" key="1">
    <source>
        <dbReference type="ARBA" id="ARBA00002994"/>
    </source>
</evidence>
<evidence type="ECO:0000256" key="7">
    <source>
        <dbReference type="ARBA" id="ARBA00023717"/>
    </source>
</evidence>
<dbReference type="GO" id="GO:0006635">
    <property type="term" value="P:fatty acid beta-oxidation"/>
    <property type="evidence" value="ECO:0007669"/>
    <property type="project" value="TreeGrafter"/>
</dbReference>
<dbReference type="EC" id="4.2.1.17" evidence="9"/>
<dbReference type="GO" id="GO:0018812">
    <property type="term" value="F:3-hydroxyacyl-CoA dehydratase activity"/>
    <property type="evidence" value="ECO:0007669"/>
    <property type="project" value="RHEA"/>
</dbReference>
<evidence type="ECO:0000256" key="8">
    <source>
        <dbReference type="RuleBase" id="RU003707"/>
    </source>
</evidence>
<dbReference type="PROSITE" id="PS00166">
    <property type="entry name" value="ENOYL_COA_HYDRATASE"/>
    <property type="match status" value="1"/>
</dbReference>
<dbReference type="Pfam" id="PF00378">
    <property type="entry name" value="ECH_1"/>
    <property type="match status" value="1"/>
</dbReference>
<keyword evidence="4" id="KW-0443">Lipid metabolism</keyword>
<comment type="catalytic activity">
    <reaction evidence="6">
        <text>a (3S)-3-hydroxyacyl-CoA = a (2E)-enoyl-CoA + H2O</text>
        <dbReference type="Rhea" id="RHEA:16105"/>
        <dbReference type="ChEBI" id="CHEBI:15377"/>
        <dbReference type="ChEBI" id="CHEBI:57318"/>
        <dbReference type="ChEBI" id="CHEBI:58856"/>
        <dbReference type="EC" id="4.2.1.17"/>
    </reaction>
</comment>
<dbReference type="Gene3D" id="3.90.226.10">
    <property type="entry name" value="2-enoyl-CoA Hydratase, Chain A, domain 1"/>
    <property type="match status" value="1"/>
</dbReference>
<sequence length="242" mass="25796">MLGVSRDGDVVTIELRREERRNALNEELVGRLREAVLTAVAEEARVIVLTGRGPVFSAGADLSGVYSESFLAALMDMLHTIESAPVPVISAIHGAALGAGVQLALASDLRVLAPDSYIAIPAAKLGISVDRWTMRRLAALIGGGPARTLLLGAEPISASDCYAFGFANRIGTLADAQAWAKSIAELAPLSLRHMKLVLNDDGTRDPETVQQREALQAAWTSDDAKEGRLAREEKRTAKFVGK</sequence>
<keyword evidence="5 9" id="KW-0456">Lyase</keyword>
<dbReference type="KEGG" id="nfr:ERS450000_03436"/>
<dbReference type="InterPro" id="IPR001753">
    <property type="entry name" value="Enoyl-CoA_hydra/iso"/>
</dbReference>
<proteinExistence type="inferred from homology"/>
<dbReference type="InterPro" id="IPR029045">
    <property type="entry name" value="ClpP/crotonase-like_dom_sf"/>
</dbReference>
<evidence type="ECO:0000256" key="4">
    <source>
        <dbReference type="ARBA" id="ARBA00023098"/>
    </source>
</evidence>
<comment type="similarity">
    <text evidence="2 8">Belongs to the enoyl-CoA hydratase/isomerase family.</text>
</comment>
<evidence type="ECO:0000313" key="10">
    <source>
        <dbReference type="Proteomes" id="UP000057820"/>
    </source>
</evidence>
<comment type="catalytic activity">
    <reaction evidence="7">
        <text>a 4-saturated-(3S)-3-hydroxyacyl-CoA = a (3E)-enoyl-CoA + H2O</text>
        <dbReference type="Rhea" id="RHEA:20724"/>
        <dbReference type="ChEBI" id="CHEBI:15377"/>
        <dbReference type="ChEBI" id="CHEBI:58521"/>
        <dbReference type="ChEBI" id="CHEBI:137480"/>
        <dbReference type="EC" id="4.2.1.17"/>
    </reaction>
</comment>
<dbReference type="EMBL" id="LN868938">
    <property type="protein sequence ID" value="CRY79308.1"/>
    <property type="molecule type" value="Genomic_DNA"/>
</dbReference>
<keyword evidence="3" id="KW-0276">Fatty acid metabolism</keyword>
<evidence type="ECO:0000313" key="9">
    <source>
        <dbReference type="EMBL" id="CRY79308.1"/>
    </source>
</evidence>
<dbReference type="RefSeq" id="WP_060593194.1">
    <property type="nucleotide sequence ID" value="NZ_CAACYE020000001.1"/>
</dbReference>
<protein>
    <submittedName>
        <fullName evidence="9">Probable enoyl-CoA hydratase echA6</fullName>
        <ecNumber evidence="9">4.2.1.17</ecNumber>
    </submittedName>
</protein>
<accession>A0A0H5NVJ8</accession>
<gene>
    <name evidence="9" type="primary">echA6</name>
    <name evidence="9" type="ORF">ERS450000_03436</name>
</gene>
<evidence type="ECO:0000256" key="6">
    <source>
        <dbReference type="ARBA" id="ARBA00023709"/>
    </source>
</evidence>
<name>A0A0H5NVJ8_NOCFR</name>
<dbReference type="SUPFAM" id="SSF52096">
    <property type="entry name" value="ClpP/crotonase"/>
    <property type="match status" value="1"/>
</dbReference>
<dbReference type="NCBIfam" id="NF005891">
    <property type="entry name" value="PRK07854.1"/>
    <property type="match status" value="1"/>
</dbReference>
<dbReference type="InterPro" id="IPR018376">
    <property type="entry name" value="Enoyl-CoA_hyd/isom_CS"/>
</dbReference>
<organism evidence="9 10">
    <name type="scientific">Nocardia farcinica</name>
    <dbReference type="NCBI Taxonomy" id="37329"/>
    <lineage>
        <taxon>Bacteria</taxon>
        <taxon>Bacillati</taxon>
        <taxon>Actinomycetota</taxon>
        <taxon>Actinomycetes</taxon>
        <taxon>Mycobacteriales</taxon>
        <taxon>Nocardiaceae</taxon>
        <taxon>Nocardia</taxon>
    </lineage>
</organism>
<dbReference type="AlphaFoldDB" id="A0A0H5NVJ8"/>
<dbReference type="CDD" id="cd06558">
    <property type="entry name" value="crotonase-like"/>
    <property type="match status" value="1"/>
</dbReference>
<reference evidence="10" key="1">
    <citation type="submission" date="2015-03" db="EMBL/GenBank/DDBJ databases">
        <authorList>
            <consortium name="Pathogen Informatics"/>
        </authorList>
    </citation>
    <scope>NUCLEOTIDE SEQUENCE [LARGE SCALE GENOMIC DNA]</scope>
    <source>
        <strain evidence="10">NCTC11134</strain>
    </source>
</reference>
<evidence type="ECO:0000256" key="3">
    <source>
        <dbReference type="ARBA" id="ARBA00022832"/>
    </source>
</evidence>
<comment type="function">
    <text evidence="1">Could possibly oxidize fatty acids using specific components.</text>
</comment>
<evidence type="ECO:0000256" key="5">
    <source>
        <dbReference type="ARBA" id="ARBA00023239"/>
    </source>
</evidence>
<dbReference type="PANTHER" id="PTHR11941:SF169">
    <property type="entry name" value="(7AS)-7A-METHYL-1,5-DIOXO-2,3,5,6,7,7A-HEXAHYDRO-1H-INDENE-CARBOXYL-COA HYDROLASE"/>
    <property type="match status" value="1"/>
</dbReference>
<dbReference type="Proteomes" id="UP000057820">
    <property type="component" value="Chromosome 1"/>
</dbReference>
<dbReference type="PANTHER" id="PTHR11941">
    <property type="entry name" value="ENOYL-COA HYDRATASE-RELATED"/>
    <property type="match status" value="1"/>
</dbReference>
<evidence type="ECO:0000256" key="2">
    <source>
        <dbReference type="ARBA" id="ARBA00005254"/>
    </source>
</evidence>